<feature type="domain" description="Ribosomal RNA adenine methylase transferase N-terminal" evidence="9">
    <location>
        <begin position="19"/>
        <end position="196"/>
    </location>
</feature>
<keyword evidence="3 7" id="KW-0489">Methyltransferase</keyword>
<dbReference type="InterPro" id="IPR020598">
    <property type="entry name" value="rRNA_Ade_methylase_Trfase_N"/>
</dbReference>
<feature type="binding site" evidence="7 8">
    <location>
        <position position="40"/>
    </location>
    <ligand>
        <name>S-adenosyl-L-methionine</name>
        <dbReference type="ChEBI" id="CHEBI:59789"/>
    </ligand>
</feature>
<dbReference type="OrthoDB" id="9814755at2"/>
<sequence>MYVKPKKHLGQHFLDDQRIAQKIADLLTGHDGYRYVLEIGPGTGVLTQYLLPKSEYETYVVEIDTESVTYLKKYFLPLKGRIFEGDFLTMDPAVFTFGQEGSEPPFAVIGNFPYNISSQIFFKILEIKDRVPEVVCMLQREVAQRLAAPAGKKDYGLLSVFLQAWYDITYEFTVDPDVFIPPPKVHSGVIRLKRNKVTELGCDERKFTQVVKAGFNQRRKTLRNALKPLGITEAAAASHFMDKRAEQLSVAEFIELTLLMSDKSGKAPATE</sequence>
<evidence type="ECO:0000313" key="10">
    <source>
        <dbReference type="EMBL" id="OIN59656.1"/>
    </source>
</evidence>
<comment type="caution">
    <text evidence="10">The sequence shown here is derived from an EMBL/GenBank/DDBJ whole genome shotgun (WGS) entry which is preliminary data.</text>
</comment>
<dbReference type="GO" id="GO:0005829">
    <property type="term" value="C:cytosol"/>
    <property type="evidence" value="ECO:0007669"/>
    <property type="project" value="TreeGrafter"/>
</dbReference>
<feature type="binding site" evidence="7 8">
    <location>
        <position position="111"/>
    </location>
    <ligand>
        <name>S-adenosyl-L-methionine</name>
        <dbReference type="ChEBI" id="CHEBI:59789"/>
    </ligand>
</feature>
<evidence type="ECO:0000256" key="1">
    <source>
        <dbReference type="ARBA" id="ARBA00022490"/>
    </source>
</evidence>
<evidence type="ECO:0000256" key="6">
    <source>
        <dbReference type="ARBA" id="ARBA00022884"/>
    </source>
</evidence>
<dbReference type="GO" id="GO:0003723">
    <property type="term" value="F:RNA binding"/>
    <property type="evidence" value="ECO:0007669"/>
    <property type="project" value="UniProtKB-UniRule"/>
</dbReference>
<comment type="catalytic activity">
    <reaction evidence="7">
        <text>adenosine(1518)/adenosine(1519) in 16S rRNA + 4 S-adenosyl-L-methionine = N(6)-dimethyladenosine(1518)/N(6)-dimethyladenosine(1519) in 16S rRNA + 4 S-adenosyl-L-homocysteine + 4 H(+)</text>
        <dbReference type="Rhea" id="RHEA:19609"/>
        <dbReference type="Rhea" id="RHEA-COMP:10232"/>
        <dbReference type="Rhea" id="RHEA-COMP:10233"/>
        <dbReference type="ChEBI" id="CHEBI:15378"/>
        <dbReference type="ChEBI" id="CHEBI:57856"/>
        <dbReference type="ChEBI" id="CHEBI:59789"/>
        <dbReference type="ChEBI" id="CHEBI:74411"/>
        <dbReference type="ChEBI" id="CHEBI:74493"/>
        <dbReference type="EC" id="2.1.1.182"/>
    </reaction>
</comment>
<dbReference type="EMBL" id="MORL01000003">
    <property type="protein sequence ID" value="OIN59656.1"/>
    <property type="molecule type" value="Genomic_DNA"/>
</dbReference>
<keyword evidence="2 7" id="KW-0698">rRNA processing</keyword>
<dbReference type="InterPro" id="IPR001737">
    <property type="entry name" value="KsgA/Erm"/>
</dbReference>
<keyword evidence="4 7" id="KW-0808">Transferase</keyword>
<dbReference type="SUPFAM" id="SSF53335">
    <property type="entry name" value="S-adenosyl-L-methionine-dependent methyltransferases"/>
    <property type="match status" value="1"/>
</dbReference>
<dbReference type="HAMAP" id="MF_00607">
    <property type="entry name" value="16SrRNA_methyltr_A"/>
    <property type="match status" value="1"/>
</dbReference>
<dbReference type="PROSITE" id="PS51689">
    <property type="entry name" value="SAM_RNA_A_N6_MT"/>
    <property type="match status" value="1"/>
</dbReference>
<dbReference type="Gene3D" id="3.40.50.150">
    <property type="entry name" value="Vaccinia Virus protein VP39"/>
    <property type="match status" value="1"/>
</dbReference>
<feature type="binding site" evidence="7 8">
    <location>
        <position position="62"/>
    </location>
    <ligand>
        <name>S-adenosyl-L-methionine</name>
        <dbReference type="ChEBI" id="CHEBI:59789"/>
    </ligand>
</feature>
<dbReference type="Gene3D" id="1.10.8.100">
    <property type="entry name" value="Ribosomal RNA adenine dimethylase-like, domain 2"/>
    <property type="match status" value="1"/>
</dbReference>
<comment type="subcellular location">
    <subcellularLocation>
        <location evidence="7">Cytoplasm</location>
    </subcellularLocation>
</comment>
<proteinExistence type="inferred from homology"/>
<accession>A0A1S2VNA4</accession>
<dbReference type="AlphaFoldDB" id="A0A1S2VNA4"/>
<dbReference type="SMART" id="SM00650">
    <property type="entry name" value="rADc"/>
    <property type="match status" value="1"/>
</dbReference>
<feature type="binding site" evidence="7 8">
    <location>
        <position position="86"/>
    </location>
    <ligand>
        <name>S-adenosyl-L-methionine</name>
        <dbReference type="ChEBI" id="CHEBI:59789"/>
    </ligand>
</feature>
<gene>
    <name evidence="7" type="primary">rsmA</name>
    <name evidence="7" type="synonym">ksgA</name>
    <name evidence="10" type="ORF">BLX24_07230</name>
</gene>
<comment type="similarity">
    <text evidence="7">Belongs to the class I-like SAM-binding methyltransferase superfamily. rRNA adenine N(6)-methyltransferase family. RsmA subfamily.</text>
</comment>
<reference evidence="10 11" key="1">
    <citation type="submission" date="2016-10" db="EMBL/GenBank/DDBJ databases">
        <title>Arsenicibacter rosenii gen. nov., sp. nov., an efficient arsenic-methylating bacterium isolated from an arsenic-contaminated paddy soil.</title>
        <authorList>
            <person name="Huang K."/>
        </authorList>
    </citation>
    <scope>NUCLEOTIDE SEQUENCE [LARGE SCALE GENOMIC DNA]</scope>
    <source>
        <strain evidence="10 11">SM-1</strain>
    </source>
</reference>
<dbReference type="PANTHER" id="PTHR11727:SF7">
    <property type="entry name" value="DIMETHYLADENOSINE TRANSFERASE-RELATED"/>
    <property type="match status" value="1"/>
</dbReference>
<protein>
    <recommendedName>
        <fullName evidence="7">Ribosomal RNA small subunit methyltransferase A</fullName>
        <ecNumber evidence="7">2.1.1.182</ecNumber>
    </recommendedName>
    <alternativeName>
        <fullName evidence="7">16S rRNA (adenine(1518)-N(6)/adenine(1519)-N(6))-dimethyltransferase</fullName>
    </alternativeName>
    <alternativeName>
        <fullName evidence="7">16S rRNA dimethyladenosine transferase</fullName>
    </alternativeName>
    <alternativeName>
        <fullName evidence="7">16S rRNA dimethylase</fullName>
    </alternativeName>
    <alternativeName>
        <fullName evidence="7">S-adenosylmethionine-6-N', N'-adenosyl(rRNA) dimethyltransferase</fullName>
    </alternativeName>
</protein>
<evidence type="ECO:0000256" key="8">
    <source>
        <dbReference type="PROSITE-ProRule" id="PRU01026"/>
    </source>
</evidence>
<feature type="binding site" evidence="7 8">
    <location>
        <position position="12"/>
    </location>
    <ligand>
        <name>S-adenosyl-L-methionine</name>
        <dbReference type="ChEBI" id="CHEBI:59789"/>
    </ligand>
</feature>
<evidence type="ECO:0000256" key="7">
    <source>
        <dbReference type="HAMAP-Rule" id="MF_00607"/>
    </source>
</evidence>
<evidence type="ECO:0000313" key="11">
    <source>
        <dbReference type="Proteomes" id="UP000181790"/>
    </source>
</evidence>
<dbReference type="NCBIfam" id="TIGR00755">
    <property type="entry name" value="ksgA"/>
    <property type="match status" value="1"/>
</dbReference>
<dbReference type="GO" id="GO:0052908">
    <property type="term" value="F:16S rRNA (adenine(1518)-N(6)/adenine(1519)-N(6))-dimethyltransferase activity"/>
    <property type="evidence" value="ECO:0007669"/>
    <property type="project" value="UniProtKB-EC"/>
</dbReference>
<dbReference type="CDD" id="cd02440">
    <property type="entry name" value="AdoMet_MTases"/>
    <property type="match status" value="1"/>
</dbReference>
<keyword evidence="5 7" id="KW-0949">S-adenosyl-L-methionine</keyword>
<keyword evidence="1 7" id="KW-0963">Cytoplasm</keyword>
<keyword evidence="6 7" id="KW-0694">RNA-binding</keyword>
<dbReference type="FunFam" id="1.10.8.100:FF:000001">
    <property type="entry name" value="Ribosomal RNA small subunit methyltransferase A"/>
    <property type="match status" value="1"/>
</dbReference>
<dbReference type="EC" id="2.1.1.182" evidence="7"/>
<comment type="function">
    <text evidence="7">Specifically dimethylates two adjacent adenosines (A1518 and A1519) in the loop of a conserved hairpin near the 3'-end of 16S rRNA in the 30S particle. May play a critical role in biogenesis of 30S subunits.</text>
</comment>
<evidence type="ECO:0000259" key="9">
    <source>
        <dbReference type="SMART" id="SM00650"/>
    </source>
</evidence>
<dbReference type="Pfam" id="PF00398">
    <property type="entry name" value="RrnaAD"/>
    <property type="match status" value="1"/>
</dbReference>
<dbReference type="InterPro" id="IPR023165">
    <property type="entry name" value="rRNA_Ade_diMease-like_C"/>
</dbReference>
<dbReference type="RefSeq" id="WP_071502453.1">
    <property type="nucleotide sequence ID" value="NZ_MORL01000003.1"/>
</dbReference>
<dbReference type="Proteomes" id="UP000181790">
    <property type="component" value="Unassembled WGS sequence"/>
</dbReference>
<name>A0A1S2VNA4_9BACT</name>
<dbReference type="InterPro" id="IPR029063">
    <property type="entry name" value="SAM-dependent_MTases_sf"/>
</dbReference>
<evidence type="ECO:0000256" key="2">
    <source>
        <dbReference type="ARBA" id="ARBA00022552"/>
    </source>
</evidence>
<dbReference type="PANTHER" id="PTHR11727">
    <property type="entry name" value="DIMETHYLADENOSINE TRANSFERASE"/>
    <property type="match status" value="1"/>
</dbReference>
<evidence type="ECO:0000256" key="4">
    <source>
        <dbReference type="ARBA" id="ARBA00022679"/>
    </source>
</evidence>
<organism evidence="10 11">
    <name type="scientific">Arsenicibacter rosenii</name>
    <dbReference type="NCBI Taxonomy" id="1750698"/>
    <lineage>
        <taxon>Bacteria</taxon>
        <taxon>Pseudomonadati</taxon>
        <taxon>Bacteroidota</taxon>
        <taxon>Cytophagia</taxon>
        <taxon>Cytophagales</taxon>
        <taxon>Spirosomataceae</taxon>
        <taxon>Arsenicibacter</taxon>
    </lineage>
</organism>
<feature type="binding site" evidence="7 8">
    <location>
        <position position="14"/>
    </location>
    <ligand>
        <name>S-adenosyl-L-methionine</name>
        <dbReference type="ChEBI" id="CHEBI:59789"/>
    </ligand>
</feature>
<dbReference type="InterPro" id="IPR011530">
    <property type="entry name" value="rRNA_adenine_dimethylase"/>
</dbReference>
<keyword evidence="11" id="KW-1185">Reference proteome</keyword>
<evidence type="ECO:0000256" key="3">
    <source>
        <dbReference type="ARBA" id="ARBA00022603"/>
    </source>
</evidence>
<evidence type="ECO:0000256" key="5">
    <source>
        <dbReference type="ARBA" id="ARBA00022691"/>
    </source>
</evidence>